<comment type="function">
    <text evidence="2">May be involved in vacuolar sorting and osmoregulation.</text>
</comment>
<feature type="domain" description="Peptidase M28" evidence="18">
    <location>
        <begin position="195"/>
        <end position="370"/>
    </location>
</feature>
<keyword evidence="6 15" id="KW-0645">Protease</keyword>
<feature type="transmembrane region" description="Helical" evidence="17">
    <location>
        <begin position="503"/>
        <end position="523"/>
    </location>
</feature>
<feature type="region of interest" description="Disordered" evidence="16">
    <location>
        <begin position="109"/>
        <end position="128"/>
    </location>
</feature>
<evidence type="ECO:0000256" key="16">
    <source>
        <dbReference type="SAM" id="MobiDB-lite"/>
    </source>
</evidence>
<dbReference type="InterPro" id="IPR007484">
    <property type="entry name" value="Peptidase_M28"/>
</dbReference>
<comment type="similarity">
    <text evidence="4 15">Belongs to the peptidase M28 family.</text>
</comment>
<dbReference type="PANTHER" id="PTHR12147">
    <property type="entry name" value="METALLOPEPTIDASE M28 FAMILY MEMBER"/>
    <property type="match status" value="1"/>
</dbReference>
<evidence type="ECO:0000259" key="20">
    <source>
        <dbReference type="Pfam" id="PF22251"/>
    </source>
</evidence>
<comment type="subcellular location">
    <subcellularLocation>
        <location evidence="3">Vacuole membrane</location>
        <topology evidence="3">Multi-pass membrane protein</topology>
    </subcellularLocation>
</comment>
<feature type="domain" description="Vacuolar membrane protease transmembrane" evidence="20">
    <location>
        <begin position="476"/>
        <end position="767"/>
    </location>
</feature>
<evidence type="ECO:0000259" key="18">
    <source>
        <dbReference type="Pfam" id="PF04389"/>
    </source>
</evidence>
<dbReference type="Pfam" id="PF22251">
    <property type="entry name" value="PFF1_TM"/>
    <property type="match status" value="1"/>
</dbReference>
<evidence type="ECO:0000256" key="8">
    <source>
        <dbReference type="ARBA" id="ARBA00022723"/>
    </source>
</evidence>
<feature type="region of interest" description="Disordered" evidence="16">
    <location>
        <begin position="608"/>
        <end position="683"/>
    </location>
</feature>
<evidence type="ECO:0000313" key="22">
    <source>
        <dbReference type="Proteomes" id="UP000760494"/>
    </source>
</evidence>
<dbReference type="Pfam" id="PF22250">
    <property type="entry name" value="PFF1_C"/>
    <property type="match status" value="1"/>
</dbReference>
<keyword evidence="10 15" id="KW-0862">Zinc</keyword>
<dbReference type="GO" id="GO:0005774">
    <property type="term" value="C:vacuolar membrane"/>
    <property type="evidence" value="ECO:0007669"/>
    <property type="project" value="UniProtKB-SubCell"/>
</dbReference>
<evidence type="ECO:0000256" key="15">
    <source>
        <dbReference type="RuleBase" id="RU361240"/>
    </source>
</evidence>
<keyword evidence="11 17" id="KW-1133">Transmembrane helix</keyword>
<dbReference type="GO" id="GO:0019915">
    <property type="term" value="P:lipid storage"/>
    <property type="evidence" value="ECO:0007669"/>
    <property type="project" value="InterPro"/>
</dbReference>
<evidence type="ECO:0000256" key="3">
    <source>
        <dbReference type="ARBA" id="ARBA00004128"/>
    </source>
</evidence>
<evidence type="ECO:0000256" key="14">
    <source>
        <dbReference type="ARBA" id="ARBA00023180"/>
    </source>
</evidence>
<evidence type="ECO:0000256" key="4">
    <source>
        <dbReference type="ARBA" id="ARBA00010918"/>
    </source>
</evidence>
<dbReference type="Pfam" id="PF04389">
    <property type="entry name" value="Peptidase_M28"/>
    <property type="match status" value="1"/>
</dbReference>
<evidence type="ECO:0000256" key="13">
    <source>
        <dbReference type="ARBA" id="ARBA00023136"/>
    </source>
</evidence>
<evidence type="ECO:0000313" key="21">
    <source>
        <dbReference type="EMBL" id="VTT61056.1"/>
    </source>
</evidence>
<evidence type="ECO:0000256" key="17">
    <source>
        <dbReference type="SAM" id="Phobius"/>
    </source>
</evidence>
<dbReference type="Proteomes" id="UP000760494">
    <property type="component" value="Unassembled WGS sequence"/>
</dbReference>
<keyword evidence="12" id="KW-0482">Metalloprotease</keyword>
<keyword evidence="13 17" id="KW-0472">Membrane</keyword>
<feature type="transmembrane region" description="Helical" evidence="17">
    <location>
        <begin position="702"/>
        <end position="726"/>
    </location>
</feature>
<dbReference type="EMBL" id="CABFJX010000057">
    <property type="protein sequence ID" value="VTT61056.1"/>
    <property type="molecule type" value="Genomic_DNA"/>
</dbReference>
<organism evidence="21 22">
    <name type="scientific">Fusarium fujikuroi</name>
    <name type="common">Bakanae and foot rot disease fungus</name>
    <name type="synonym">Gibberella fujikuroi</name>
    <dbReference type="NCBI Taxonomy" id="5127"/>
    <lineage>
        <taxon>Eukaryota</taxon>
        <taxon>Fungi</taxon>
        <taxon>Dikarya</taxon>
        <taxon>Ascomycota</taxon>
        <taxon>Pezizomycotina</taxon>
        <taxon>Sordariomycetes</taxon>
        <taxon>Hypocreomycetidae</taxon>
        <taxon>Hypocreales</taxon>
        <taxon>Nectriaceae</taxon>
        <taxon>Fusarium</taxon>
        <taxon>Fusarium fujikuroi species complex</taxon>
    </lineage>
</organism>
<dbReference type="GO" id="GO:0008235">
    <property type="term" value="F:metalloexopeptidase activity"/>
    <property type="evidence" value="ECO:0007669"/>
    <property type="project" value="InterPro"/>
</dbReference>
<dbReference type="GO" id="GO:0046872">
    <property type="term" value="F:metal ion binding"/>
    <property type="evidence" value="ECO:0007669"/>
    <property type="project" value="UniProtKB-KW"/>
</dbReference>
<dbReference type="CDD" id="cd03875">
    <property type="entry name" value="M28_Fxna_like"/>
    <property type="match status" value="1"/>
</dbReference>
<keyword evidence="7 17" id="KW-0812">Transmembrane</keyword>
<evidence type="ECO:0000256" key="5">
    <source>
        <dbReference type="ARBA" id="ARBA00022554"/>
    </source>
</evidence>
<dbReference type="InterPro" id="IPR029058">
    <property type="entry name" value="AB_hydrolase_fold"/>
</dbReference>
<evidence type="ECO:0000256" key="12">
    <source>
        <dbReference type="ARBA" id="ARBA00023049"/>
    </source>
</evidence>
<evidence type="ECO:0000256" key="6">
    <source>
        <dbReference type="ARBA" id="ARBA00022670"/>
    </source>
</evidence>
<feature type="domain" description="Vacuolar membrane protease C-terminal" evidence="19">
    <location>
        <begin position="795"/>
        <end position="1025"/>
    </location>
</feature>
<feature type="transmembrane region" description="Helical" evidence="17">
    <location>
        <begin position="769"/>
        <end position="788"/>
    </location>
</feature>
<name>A0A9Q9RH17_FUSFU</name>
<dbReference type="InterPro" id="IPR053976">
    <property type="entry name" value="PFF1_TM"/>
</dbReference>
<feature type="transmembrane region" description="Helical" evidence="17">
    <location>
        <begin position="421"/>
        <end position="444"/>
    </location>
</feature>
<dbReference type="InterPro" id="IPR048024">
    <property type="entry name" value="Fxna-like_M28_dom"/>
</dbReference>
<evidence type="ECO:0000256" key="11">
    <source>
        <dbReference type="ARBA" id="ARBA00022989"/>
    </source>
</evidence>
<feature type="transmembrane region" description="Helical" evidence="17">
    <location>
        <begin position="738"/>
        <end position="757"/>
    </location>
</feature>
<feature type="transmembrane region" description="Helical" evidence="17">
    <location>
        <begin position="566"/>
        <end position="586"/>
    </location>
</feature>
<dbReference type="GO" id="GO:0005811">
    <property type="term" value="C:lipid droplet"/>
    <property type="evidence" value="ECO:0007669"/>
    <property type="project" value="InterPro"/>
</dbReference>
<gene>
    <name evidence="21" type="ORF">C2S_4317</name>
</gene>
<protein>
    <recommendedName>
        <fullName evidence="15">Peptide hydrolase</fullName>
        <ecNumber evidence="15">3.4.-.-</ecNumber>
    </recommendedName>
</protein>
<feature type="transmembrane region" description="Helical" evidence="17">
    <location>
        <begin position="12"/>
        <end position="31"/>
    </location>
</feature>
<dbReference type="EC" id="3.4.-.-" evidence="15"/>
<feature type="transmembrane region" description="Helical" evidence="17">
    <location>
        <begin position="478"/>
        <end position="497"/>
    </location>
</feature>
<dbReference type="Gene3D" id="3.40.630.10">
    <property type="entry name" value="Zn peptidases"/>
    <property type="match status" value="1"/>
</dbReference>
<keyword evidence="5" id="KW-0926">Vacuole</keyword>
<feature type="compositionally biased region" description="Polar residues" evidence="16">
    <location>
        <begin position="109"/>
        <end position="120"/>
    </location>
</feature>
<dbReference type="Pfam" id="PF10230">
    <property type="entry name" value="LIDHydrolase"/>
    <property type="match status" value="1"/>
</dbReference>
<dbReference type="SUPFAM" id="SSF53187">
    <property type="entry name" value="Zn-dependent exopeptidases"/>
    <property type="match status" value="1"/>
</dbReference>
<dbReference type="GO" id="GO:0006508">
    <property type="term" value="P:proteolysis"/>
    <property type="evidence" value="ECO:0007669"/>
    <property type="project" value="UniProtKB-KW"/>
</dbReference>
<keyword evidence="8 15" id="KW-0479">Metal-binding</keyword>
<dbReference type="FunFam" id="3.40.630.10:FF:000057">
    <property type="entry name" value="Vacuolar membrane protease"/>
    <property type="match status" value="1"/>
</dbReference>
<dbReference type="SUPFAM" id="SSF53474">
    <property type="entry name" value="alpha/beta-Hydrolases"/>
    <property type="match status" value="1"/>
</dbReference>
<proteinExistence type="inferred from homology"/>
<dbReference type="InterPro" id="IPR019363">
    <property type="entry name" value="LDAH"/>
</dbReference>
<evidence type="ECO:0000256" key="1">
    <source>
        <dbReference type="ARBA" id="ARBA00001947"/>
    </source>
</evidence>
<sequence length="1355" mass="152114">MRAKNPLAFRPGPVSFWTTVIYLALFIPLIWVHETVPSAPADRSLYQGLNLTEAWLDLQTITRAYHPYNSHENDRVRELLINRTKEILDRNDMSYTTETIGGVVWHSRTSSLENQDSPVSAQDKPRGATLFDDRTSNVSWTYNTARRMGSNISKGTWLGQYFEGNNYYVYIHGKNDPEGEWWRDESKYKKFRGEGGVLVNCHFDSVSTGYGATDDGMSCVSMLQLLSYFTLKGRQPKNGIVLLFNNAEEDGLLGARAFGYSPLLLFIHTFVNLEGAGAGGRALLFRTTDLQAAKAYSKSPHPLGSVVAANAFERGVIKSATDYEIFADAYGQRGLDIAFYEPRARYHTNQDDTRHTSVNSIWHMFSAALASTEHLSKTTGTIFNGDRSDGNSDLAQNGKQAEGVWFDIFGAAWAVFALRGLFAWSLTLLVATPLILIAFTYILARKDKYYFFSRDIKMHHDINDDPVVLGGWKGFFRFPFALAFAGALTIASTLLIAKFNPLIIYSSGWSMTLSIFYFSFWLIMRGASFVRPSALHRGFVLMWLFALGWGVQVVCAVAEDRMHIGALYATVFFQSAIFLALLISLLEQFALLGKHDFAMQLHDAHQARDVSSRDTEQESRQQTESEPAHAEAEDDEDRSEDATETTPLRAGESGYGSNAPTSFANTYRRSVAENSPSPPSMRRYQPFEHEQSWSGRLPTWTWILQFLFLAPVPVILFGNIGLVVMSATQMTGTDGGSLLVPVLSLGILSIFLLLPLTPFVHRVTHHIPLFLLCVFAGTFIYNLIAFPFSDSNRFKFYFQQVIDLDNGTNTVSIVGLEEYARSVISTLPSTLGQEIKCQPAVGRDLSDCQYDASSLTPRLYRNKTPDDLISVETIYGSDGSKARLRIDAIDSRLCYVRTSRPIYGFAVDGASPRDPRFGKFPSEGFSSVQLWRRDRDRPWTLNLYLNEANTLSVLDDTTQKEVESQGGHELRVRSAEQAVDRLEVTVSCAYSDANTPGTIPALDELLKYMPTWAAVTKKNVGLVEVRCVSELCIHKTQQRGMASQTWLPSERSGNVQQKALIHYICGNPGLIDYYTDFLSHVRGLLDKIETDTAYDIYGTNLLGFSDDDHEPFSSKNKPWDLEGQIEGMYEIVAAKGKGYDFVILMGHSVGSFITVEIFHRHMKNPERAPHLKLRHGFLICPTLTHLARSSNGVQFELLRRFIPFLDTAACLLARLLLGLLSVASVTWIVQRLLAFTPASADITARWLKSRDGVLQAVHLGLTELEMITEEKWNDDLWDTAGEDNGVPKFFLFYAKKDHWIHDDERDGIVEKRGDKARIVQDEGDIPHAFCTREDASLEVARRVCGWVEEIEAAKK</sequence>
<feature type="transmembrane region" description="Helical" evidence="17">
    <location>
        <begin position="535"/>
        <end position="554"/>
    </location>
</feature>
<evidence type="ECO:0000256" key="10">
    <source>
        <dbReference type="ARBA" id="ARBA00022833"/>
    </source>
</evidence>
<feature type="compositionally biased region" description="Acidic residues" evidence="16">
    <location>
        <begin position="632"/>
        <end position="643"/>
    </location>
</feature>
<dbReference type="PANTHER" id="PTHR12147:SF58">
    <property type="entry name" value="VACUOLAR MEMBRANE PROTEASE"/>
    <property type="match status" value="1"/>
</dbReference>
<evidence type="ECO:0000256" key="2">
    <source>
        <dbReference type="ARBA" id="ARBA00003273"/>
    </source>
</evidence>
<feature type="compositionally biased region" description="Polar residues" evidence="16">
    <location>
        <begin position="655"/>
        <end position="675"/>
    </location>
</feature>
<evidence type="ECO:0000256" key="9">
    <source>
        <dbReference type="ARBA" id="ARBA00022801"/>
    </source>
</evidence>
<evidence type="ECO:0000256" key="7">
    <source>
        <dbReference type="ARBA" id="ARBA00022692"/>
    </source>
</evidence>
<dbReference type="InterPro" id="IPR053975">
    <property type="entry name" value="PFF1_C"/>
</dbReference>
<keyword evidence="9 15" id="KW-0378">Hydrolase</keyword>
<reference evidence="21" key="1">
    <citation type="submission" date="2019-05" db="EMBL/GenBank/DDBJ databases">
        <authorList>
            <person name="Piombo E."/>
        </authorList>
    </citation>
    <scope>NUCLEOTIDE SEQUENCE</scope>
    <source>
        <strain evidence="21">C2S</strain>
    </source>
</reference>
<feature type="compositionally biased region" description="Basic and acidic residues" evidence="16">
    <location>
        <begin position="608"/>
        <end position="631"/>
    </location>
</feature>
<evidence type="ECO:0000259" key="19">
    <source>
        <dbReference type="Pfam" id="PF22250"/>
    </source>
</evidence>
<comment type="cofactor">
    <cofactor evidence="1">
        <name>Zn(2+)</name>
        <dbReference type="ChEBI" id="CHEBI:29105"/>
    </cofactor>
</comment>
<accession>A0A9Q9RH17</accession>
<dbReference type="Gene3D" id="3.40.50.1820">
    <property type="entry name" value="alpha/beta hydrolase"/>
    <property type="match status" value="1"/>
</dbReference>
<comment type="caution">
    <text evidence="21">The sequence shown here is derived from an EMBL/GenBank/DDBJ whole genome shotgun (WGS) entry which is preliminary data.</text>
</comment>
<keyword evidence="14" id="KW-0325">Glycoprotein</keyword>
<dbReference type="GO" id="GO:0016298">
    <property type="term" value="F:lipase activity"/>
    <property type="evidence" value="ECO:0007669"/>
    <property type="project" value="InterPro"/>
</dbReference>
<dbReference type="InterPro" id="IPR045175">
    <property type="entry name" value="M28_fam"/>
</dbReference>